<evidence type="ECO:0000313" key="25">
    <source>
        <dbReference type="EMBL" id="OMO98665.1"/>
    </source>
</evidence>
<evidence type="ECO:0000256" key="13">
    <source>
        <dbReference type="ARBA" id="ARBA00022777"/>
    </source>
</evidence>
<keyword evidence="16 22" id="KW-0472">Membrane</keyword>
<dbReference type="InterPro" id="IPR017441">
    <property type="entry name" value="Protein_kinase_ATP_BS"/>
</dbReference>
<keyword evidence="14 21" id="KW-0067">ATP-binding</keyword>
<dbReference type="Gene3D" id="2.60.120.200">
    <property type="match status" value="1"/>
</dbReference>
<dbReference type="FunFam" id="1.10.510.10:FF:001023">
    <property type="entry name" value="Os07g0541700 protein"/>
    <property type="match status" value="1"/>
</dbReference>
<dbReference type="EMBL" id="AWWV01007038">
    <property type="protein sequence ID" value="OMO98665.1"/>
    <property type="molecule type" value="Genomic_DNA"/>
</dbReference>
<dbReference type="OrthoDB" id="1906651at2759"/>
<dbReference type="GO" id="GO:0004674">
    <property type="term" value="F:protein serine/threonine kinase activity"/>
    <property type="evidence" value="ECO:0007669"/>
    <property type="project" value="UniProtKB-KW"/>
</dbReference>
<accession>A0A1R3JUY6</accession>
<evidence type="ECO:0000256" key="9">
    <source>
        <dbReference type="ARBA" id="ARBA00022692"/>
    </source>
</evidence>
<keyword evidence="11" id="KW-0430">Lectin</keyword>
<dbReference type="GO" id="GO:0005886">
    <property type="term" value="C:plasma membrane"/>
    <property type="evidence" value="ECO:0007669"/>
    <property type="project" value="UniProtKB-SubCell"/>
</dbReference>
<dbReference type="Proteomes" id="UP000188268">
    <property type="component" value="Unassembled WGS sequence"/>
</dbReference>
<comment type="catalytic activity">
    <reaction evidence="19">
        <text>L-threonyl-[protein] + ATP = O-phospho-L-threonyl-[protein] + ADP + H(+)</text>
        <dbReference type="Rhea" id="RHEA:46608"/>
        <dbReference type="Rhea" id="RHEA-COMP:11060"/>
        <dbReference type="Rhea" id="RHEA-COMP:11605"/>
        <dbReference type="ChEBI" id="CHEBI:15378"/>
        <dbReference type="ChEBI" id="CHEBI:30013"/>
        <dbReference type="ChEBI" id="CHEBI:30616"/>
        <dbReference type="ChEBI" id="CHEBI:61977"/>
        <dbReference type="ChEBI" id="CHEBI:456216"/>
        <dbReference type="EC" id="2.7.11.1"/>
    </reaction>
</comment>
<evidence type="ECO:0000256" key="19">
    <source>
        <dbReference type="ARBA" id="ARBA00047899"/>
    </source>
</evidence>
<dbReference type="OMA" id="CHEDSML"/>
<feature type="chain" id="PRO_5013159122" description="non-specific serine/threonine protein kinase" evidence="23">
    <location>
        <begin position="28"/>
        <end position="649"/>
    </location>
</feature>
<reference evidence="25 26" key="1">
    <citation type="submission" date="2013-09" db="EMBL/GenBank/DDBJ databases">
        <title>Corchorus capsularis genome sequencing.</title>
        <authorList>
            <person name="Alam M."/>
            <person name="Haque M.S."/>
            <person name="Islam M.S."/>
            <person name="Emdad E.M."/>
            <person name="Islam M.M."/>
            <person name="Ahmed B."/>
            <person name="Halim A."/>
            <person name="Hossen Q.M.M."/>
            <person name="Hossain M.Z."/>
            <person name="Ahmed R."/>
            <person name="Khan M.M."/>
            <person name="Islam R."/>
            <person name="Rashid M.M."/>
            <person name="Khan S.A."/>
            <person name="Rahman M.S."/>
            <person name="Alam M."/>
        </authorList>
    </citation>
    <scope>NUCLEOTIDE SEQUENCE [LARGE SCALE GENOMIC DNA]</scope>
    <source>
        <strain evidence="26">cv. CVL-1</strain>
        <tissue evidence="25">Whole seedling</tissue>
    </source>
</reference>
<dbReference type="InterPro" id="IPR008271">
    <property type="entry name" value="Ser/Thr_kinase_AS"/>
</dbReference>
<dbReference type="InterPro" id="IPR011009">
    <property type="entry name" value="Kinase-like_dom_sf"/>
</dbReference>
<name>A0A1R3JUY6_COCAP</name>
<dbReference type="EC" id="2.7.11.1" evidence="5"/>
<feature type="transmembrane region" description="Helical" evidence="22">
    <location>
        <begin position="296"/>
        <end position="319"/>
    </location>
</feature>
<evidence type="ECO:0000256" key="7">
    <source>
        <dbReference type="ARBA" id="ARBA00022527"/>
    </source>
</evidence>
<dbReference type="Pfam" id="PF00139">
    <property type="entry name" value="Lectin_legB"/>
    <property type="match status" value="1"/>
</dbReference>
<gene>
    <name evidence="25" type="ORF">CCACVL1_04113</name>
</gene>
<evidence type="ECO:0000256" key="23">
    <source>
        <dbReference type="SAM" id="SignalP"/>
    </source>
</evidence>
<dbReference type="GO" id="GO:0005524">
    <property type="term" value="F:ATP binding"/>
    <property type="evidence" value="ECO:0007669"/>
    <property type="project" value="UniProtKB-UniRule"/>
</dbReference>
<dbReference type="InterPro" id="IPR050528">
    <property type="entry name" value="L-type_Lectin-RKs"/>
</dbReference>
<evidence type="ECO:0000256" key="5">
    <source>
        <dbReference type="ARBA" id="ARBA00012513"/>
    </source>
</evidence>
<dbReference type="PANTHER" id="PTHR27007">
    <property type="match status" value="1"/>
</dbReference>
<comment type="similarity">
    <text evidence="3">In the N-terminal section; belongs to the leguminous lectin family.</text>
</comment>
<evidence type="ECO:0000256" key="2">
    <source>
        <dbReference type="ARBA" id="ARBA00004479"/>
    </source>
</evidence>
<evidence type="ECO:0000256" key="1">
    <source>
        <dbReference type="ARBA" id="ARBA00004236"/>
    </source>
</evidence>
<proteinExistence type="inferred from homology"/>
<dbReference type="InterPro" id="IPR013320">
    <property type="entry name" value="ConA-like_dom_sf"/>
</dbReference>
<evidence type="ECO:0000256" key="18">
    <source>
        <dbReference type="ARBA" id="ARBA00023180"/>
    </source>
</evidence>
<keyword evidence="8" id="KW-0808">Transferase</keyword>
<evidence type="ECO:0000259" key="24">
    <source>
        <dbReference type="PROSITE" id="PS50011"/>
    </source>
</evidence>
<keyword evidence="7" id="KW-0723">Serine/threonine-protein kinase</keyword>
<dbReference type="InterPro" id="IPR001220">
    <property type="entry name" value="Legume_lectin_dom"/>
</dbReference>
<evidence type="ECO:0000256" key="14">
    <source>
        <dbReference type="ARBA" id="ARBA00022840"/>
    </source>
</evidence>
<feature type="signal peptide" evidence="23">
    <location>
        <begin position="1"/>
        <end position="27"/>
    </location>
</feature>
<keyword evidence="26" id="KW-1185">Reference proteome</keyword>
<comment type="subcellular location">
    <subcellularLocation>
        <location evidence="1">Cell membrane</location>
    </subcellularLocation>
    <subcellularLocation>
        <location evidence="2">Membrane</location>
        <topology evidence="2">Single-pass type I membrane protein</topology>
    </subcellularLocation>
</comment>
<dbReference type="STRING" id="210143.A0A1R3JUY6"/>
<dbReference type="PROSITE" id="PS00108">
    <property type="entry name" value="PROTEIN_KINASE_ST"/>
    <property type="match status" value="1"/>
</dbReference>
<dbReference type="GO" id="GO:0030246">
    <property type="term" value="F:carbohydrate binding"/>
    <property type="evidence" value="ECO:0007669"/>
    <property type="project" value="UniProtKB-KW"/>
</dbReference>
<keyword evidence="18" id="KW-0325">Glycoprotein</keyword>
<keyword evidence="9 22" id="KW-0812">Transmembrane</keyword>
<evidence type="ECO:0000256" key="10">
    <source>
        <dbReference type="ARBA" id="ARBA00022729"/>
    </source>
</evidence>
<dbReference type="SUPFAM" id="SSF49899">
    <property type="entry name" value="Concanavalin A-like lectins/glucanases"/>
    <property type="match status" value="1"/>
</dbReference>
<dbReference type="Pfam" id="PF07714">
    <property type="entry name" value="PK_Tyr_Ser-Thr"/>
    <property type="match status" value="1"/>
</dbReference>
<dbReference type="FunFam" id="2.60.120.200:FF:000086">
    <property type="entry name" value="L-type lectin-domain containing receptor kinase S.4"/>
    <property type="match status" value="1"/>
</dbReference>
<keyword evidence="13" id="KW-0418">Kinase</keyword>
<organism evidence="25 26">
    <name type="scientific">Corchorus capsularis</name>
    <name type="common">Jute</name>
    <dbReference type="NCBI Taxonomy" id="210143"/>
    <lineage>
        <taxon>Eukaryota</taxon>
        <taxon>Viridiplantae</taxon>
        <taxon>Streptophyta</taxon>
        <taxon>Embryophyta</taxon>
        <taxon>Tracheophyta</taxon>
        <taxon>Spermatophyta</taxon>
        <taxon>Magnoliopsida</taxon>
        <taxon>eudicotyledons</taxon>
        <taxon>Gunneridae</taxon>
        <taxon>Pentapetalae</taxon>
        <taxon>rosids</taxon>
        <taxon>malvids</taxon>
        <taxon>Malvales</taxon>
        <taxon>Malvaceae</taxon>
        <taxon>Grewioideae</taxon>
        <taxon>Apeibeae</taxon>
        <taxon>Corchorus</taxon>
    </lineage>
</organism>
<sequence>MSLPNLSLLFFTATISLLFFFATSVSSVEFVYNTNFNSTNLLTFGDATIDSSSKILSITNDSTFSIGRALYPVKIPVKASNSSDVLPFSTSFIFSIAPLKGHLPGHGFAFAFLPFTGITGASSAQHLGLFNFTNNGNPNTHIFGIEFDVFSNQEFDDINDNHVGVDVNSLNSVASSPAGFWGGSKDDKLKELKLNNGMNYQVWIHYQDSVINVTMGKVGDQRPRRPLINQFLNLSGVFLDEMYVGFCGATGQLVESHRILAWSFSNSNFSIADALITTNLPSFVPPKNSVFQSKGFIIGVTVGAVLLVSFGILTCFVLVRLRMKRNTKKEDIEDWELEYWPHRIAYEDISAATKAFSDENVIGFGGNGKVYKGVLIGGIEVAVKKISHESEHGMREFLAEVSSLGRLKHRNLVGLRGWCRNDKGNLILVYDYMENGSVDKRIFYCSEDIMLSWEERIKVLKDVASGIWYLHEGWEAKVLHRDIKASNVLLDKDMNARLGDFGLARMHHHVCGRRPIEEGKPGLVEWVWRLMERRELVSALDNRLKAKGGYTNEEVERILHLGLLCAHPETHLRPTMRQVMKLLEVRVEVAESEEEAMDTRLLDRIRNTPATTVWGNFSGRGHPTFHDIQGNLISSSMSMSDSDIIKEGR</sequence>
<keyword evidence="17" id="KW-0675">Receptor</keyword>
<feature type="binding site" evidence="21">
    <location>
        <position position="385"/>
    </location>
    <ligand>
        <name>ATP</name>
        <dbReference type="ChEBI" id="CHEBI:30616"/>
    </ligand>
</feature>
<evidence type="ECO:0000256" key="8">
    <source>
        <dbReference type="ARBA" id="ARBA00022679"/>
    </source>
</evidence>
<dbReference type="AlphaFoldDB" id="A0A1R3JUY6"/>
<dbReference type="CDD" id="cd06899">
    <property type="entry name" value="lectin_legume_LecRK_Arcelin_ConA"/>
    <property type="match status" value="1"/>
</dbReference>
<dbReference type="Gene3D" id="1.10.510.10">
    <property type="entry name" value="Transferase(Phosphotransferase) domain 1"/>
    <property type="match status" value="2"/>
</dbReference>
<evidence type="ECO:0000256" key="22">
    <source>
        <dbReference type="SAM" id="Phobius"/>
    </source>
</evidence>
<evidence type="ECO:0000313" key="26">
    <source>
        <dbReference type="Proteomes" id="UP000188268"/>
    </source>
</evidence>
<feature type="domain" description="Protein kinase" evidence="24">
    <location>
        <begin position="356"/>
        <end position="649"/>
    </location>
</feature>
<dbReference type="Gene3D" id="3.30.200.20">
    <property type="entry name" value="Phosphorylase Kinase, domain 1"/>
    <property type="match status" value="1"/>
</dbReference>
<evidence type="ECO:0000256" key="12">
    <source>
        <dbReference type="ARBA" id="ARBA00022741"/>
    </source>
</evidence>
<dbReference type="InterPro" id="IPR000719">
    <property type="entry name" value="Prot_kinase_dom"/>
</dbReference>
<keyword evidence="6" id="KW-1003">Cell membrane</keyword>
<comment type="catalytic activity">
    <reaction evidence="20">
        <text>L-seryl-[protein] + ATP = O-phospho-L-seryl-[protein] + ADP + H(+)</text>
        <dbReference type="Rhea" id="RHEA:17989"/>
        <dbReference type="Rhea" id="RHEA-COMP:9863"/>
        <dbReference type="Rhea" id="RHEA-COMP:11604"/>
        <dbReference type="ChEBI" id="CHEBI:15378"/>
        <dbReference type="ChEBI" id="CHEBI:29999"/>
        <dbReference type="ChEBI" id="CHEBI:30616"/>
        <dbReference type="ChEBI" id="CHEBI:83421"/>
        <dbReference type="ChEBI" id="CHEBI:456216"/>
        <dbReference type="EC" id="2.7.11.1"/>
    </reaction>
</comment>
<keyword evidence="12 21" id="KW-0547">Nucleotide-binding</keyword>
<dbReference type="FunFam" id="3.30.200.20:FF:000621">
    <property type="entry name" value="Putative L-type lectin-domain containing receptor kinase VII.2"/>
    <property type="match status" value="1"/>
</dbReference>
<evidence type="ECO:0000256" key="17">
    <source>
        <dbReference type="ARBA" id="ARBA00023170"/>
    </source>
</evidence>
<evidence type="ECO:0000256" key="6">
    <source>
        <dbReference type="ARBA" id="ARBA00022475"/>
    </source>
</evidence>
<evidence type="ECO:0000256" key="16">
    <source>
        <dbReference type="ARBA" id="ARBA00023136"/>
    </source>
</evidence>
<evidence type="ECO:0000256" key="20">
    <source>
        <dbReference type="ARBA" id="ARBA00048679"/>
    </source>
</evidence>
<protein>
    <recommendedName>
        <fullName evidence="5">non-specific serine/threonine protein kinase</fullName>
        <ecNumber evidence="5">2.7.11.1</ecNumber>
    </recommendedName>
</protein>
<evidence type="ECO:0000256" key="4">
    <source>
        <dbReference type="ARBA" id="ARBA00010217"/>
    </source>
</evidence>
<dbReference type="SMART" id="SM00220">
    <property type="entry name" value="S_TKc"/>
    <property type="match status" value="1"/>
</dbReference>
<evidence type="ECO:0000256" key="21">
    <source>
        <dbReference type="PROSITE-ProRule" id="PRU10141"/>
    </source>
</evidence>
<comment type="similarity">
    <text evidence="4">In the C-terminal section; belongs to the protein kinase superfamily. Ser/Thr protein kinase family.</text>
</comment>
<keyword evidence="10 23" id="KW-0732">Signal</keyword>
<dbReference type="PROSITE" id="PS00107">
    <property type="entry name" value="PROTEIN_KINASE_ATP"/>
    <property type="match status" value="1"/>
</dbReference>
<evidence type="ECO:0000256" key="3">
    <source>
        <dbReference type="ARBA" id="ARBA00008536"/>
    </source>
</evidence>
<keyword evidence="15 22" id="KW-1133">Transmembrane helix</keyword>
<dbReference type="SUPFAM" id="SSF56112">
    <property type="entry name" value="Protein kinase-like (PK-like)"/>
    <property type="match status" value="1"/>
</dbReference>
<evidence type="ECO:0000256" key="15">
    <source>
        <dbReference type="ARBA" id="ARBA00022989"/>
    </source>
</evidence>
<dbReference type="Gramene" id="OMO98665">
    <property type="protein sequence ID" value="OMO98665"/>
    <property type="gene ID" value="CCACVL1_04113"/>
</dbReference>
<evidence type="ECO:0000256" key="11">
    <source>
        <dbReference type="ARBA" id="ARBA00022734"/>
    </source>
</evidence>
<dbReference type="PROSITE" id="PS50011">
    <property type="entry name" value="PROTEIN_KINASE_DOM"/>
    <property type="match status" value="1"/>
</dbReference>
<comment type="caution">
    <text evidence="25">The sequence shown here is derived from an EMBL/GenBank/DDBJ whole genome shotgun (WGS) entry which is preliminary data.</text>
</comment>
<dbReference type="InterPro" id="IPR001245">
    <property type="entry name" value="Ser-Thr/Tyr_kinase_cat_dom"/>
</dbReference>